<dbReference type="InterPro" id="IPR013561">
    <property type="entry name" value="FilR1_middle_dom"/>
</dbReference>
<keyword evidence="4" id="KW-1185">Reference proteome</keyword>
<name>A0A0D6JLK4_9EURY</name>
<dbReference type="Pfam" id="PF08350">
    <property type="entry name" value="FilR1_middle"/>
    <property type="match status" value="1"/>
</dbReference>
<protein>
    <submittedName>
        <fullName evidence="3">Uncharacterized protein</fullName>
    </submittedName>
</protein>
<evidence type="ECO:0000259" key="2">
    <source>
        <dbReference type="Pfam" id="PF25213"/>
    </source>
</evidence>
<feature type="domain" description="HVO-A0261-like N-terminal" evidence="2">
    <location>
        <begin position="11"/>
        <end position="83"/>
    </location>
</feature>
<sequence>MGSPSQTLISTLQTRHSMLAELCTASYTKRQLETTLDVSRSTVNRGLRDLQEESLAEYDGGEWQATAFGRHAVRVRESYLTELASFEEADVFLEQLAQEGELDYDFLRGVTVHKAEAAAPCKILEQYITQTTRGTTVRIIAPRDVFGCTRVVYNRLCEREQYGLELLVADDVLESFREVFPEFTQSLLRDCGVRFHRAAVPFSFGLWIVDETAAGVIIYGDYGIAGLLVNNSPRSVEWAKSQFQTVEAHAEEVELAHVTAVTEAEPTSTR</sequence>
<dbReference type="Pfam" id="PF25213">
    <property type="entry name" value="HVO_A0261_N"/>
    <property type="match status" value="1"/>
</dbReference>
<feature type="domain" description="Methanogenesis regulatory protein FilR1 middle" evidence="1">
    <location>
        <begin position="122"/>
        <end position="246"/>
    </location>
</feature>
<dbReference type="InterPro" id="IPR057527">
    <property type="entry name" value="HVO_A0261-like_N"/>
</dbReference>
<dbReference type="AlphaFoldDB" id="A0A0D6JLK4"/>
<dbReference type="EMBL" id="CSTE01000001">
    <property type="protein sequence ID" value="CQR48764.1"/>
    <property type="molecule type" value="Genomic_DNA"/>
</dbReference>
<evidence type="ECO:0000313" key="4">
    <source>
        <dbReference type="Proteomes" id="UP000198902"/>
    </source>
</evidence>
<gene>
    <name evidence="3" type="ORF">BN996_00212</name>
</gene>
<accession>A0A0D6JLK4</accession>
<dbReference type="Proteomes" id="UP000198902">
    <property type="component" value="Unassembled WGS sequence"/>
</dbReference>
<dbReference type="InterPro" id="IPR036390">
    <property type="entry name" value="WH_DNA-bd_sf"/>
</dbReference>
<organism evidence="3 4">
    <name type="scientific">Haloferax massiliensis</name>
    <dbReference type="NCBI Taxonomy" id="1476858"/>
    <lineage>
        <taxon>Archaea</taxon>
        <taxon>Methanobacteriati</taxon>
        <taxon>Methanobacteriota</taxon>
        <taxon>Stenosarchaea group</taxon>
        <taxon>Halobacteria</taxon>
        <taxon>Halobacteriales</taxon>
        <taxon>Haloferacaceae</taxon>
        <taxon>Haloferax</taxon>
    </lineage>
</organism>
<evidence type="ECO:0000313" key="3">
    <source>
        <dbReference type="EMBL" id="CQR48764.1"/>
    </source>
</evidence>
<dbReference type="SUPFAM" id="SSF46785">
    <property type="entry name" value="Winged helix' DNA-binding domain"/>
    <property type="match status" value="1"/>
</dbReference>
<reference evidence="4" key="1">
    <citation type="submission" date="2015-03" db="EMBL/GenBank/DDBJ databases">
        <authorList>
            <person name="Urmite Genomes"/>
        </authorList>
    </citation>
    <scope>NUCLEOTIDE SEQUENCE [LARGE SCALE GENOMIC DNA]</scope>
    <source>
        <strain evidence="4">Arc-Hr</strain>
    </source>
</reference>
<evidence type="ECO:0000259" key="1">
    <source>
        <dbReference type="Pfam" id="PF08350"/>
    </source>
</evidence>
<proteinExistence type="predicted"/>